<evidence type="ECO:0000256" key="4">
    <source>
        <dbReference type="SAM" id="MobiDB-lite"/>
    </source>
</evidence>
<feature type="compositionally biased region" description="Basic and acidic residues" evidence="4">
    <location>
        <begin position="967"/>
        <end position="999"/>
    </location>
</feature>
<comment type="similarity">
    <text evidence="2">Belongs to the MYBBP1A family.</text>
</comment>
<dbReference type="InterPro" id="IPR007015">
    <property type="entry name" value="DNA_pol_V/MYBBP1A"/>
</dbReference>
<accession>A0A2B4RV39</accession>
<feature type="region of interest" description="Disordered" evidence="4">
    <location>
        <begin position="644"/>
        <end position="671"/>
    </location>
</feature>
<evidence type="ECO:0000256" key="2">
    <source>
        <dbReference type="ARBA" id="ARBA00006809"/>
    </source>
</evidence>
<reference evidence="6" key="1">
    <citation type="journal article" date="2017" name="bioRxiv">
        <title>Comparative analysis of the genomes of Stylophora pistillata and Acropora digitifera provides evidence for extensive differences between species of corals.</title>
        <authorList>
            <person name="Voolstra C.R."/>
            <person name="Li Y."/>
            <person name="Liew Y.J."/>
            <person name="Baumgarten S."/>
            <person name="Zoccola D."/>
            <person name="Flot J.-F."/>
            <person name="Tambutte S."/>
            <person name="Allemand D."/>
            <person name="Aranda M."/>
        </authorList>
    </citation>
    <scope>NUCLEOTIDE SEQUENCE [LARGE SCALE GENOMIC DNA]</scope>
</reference>
<comment type="subcellular location">
    <subcellularLocation>
        <location evidence="1">Nucleus</location>
    </subcellularLocation>
</comment>
<organism evidence="5 6">
    <name type="scientific">Stylophora pistillata</name>
    <name type="common">Smooth cauliflower coral</name>
    <dbReference type="NCBI Taxonomy" id="50429"/>
    <lineage>
        <taxon>Eukaryota</taxon>
        <taxon>Metazoa</taxon>
        <taxon>Cnidaria</taxon>
        <taxon>Anthozoa</taxon>
        <taxon>Hexacorallia</taxon>
        <taxon>Scleractinia</taxon>
        <taxon>Astrocoeniina</taxon>
        <taxon>Pocilloporidae</taxon>
        <taxon>Stylophora</taxon>
    </lineage>
</organism>
<dbReference type="Proteomes" id="UP000225706">
    <property type="component" value="Unassembled WGS sequence"/>
</dbReference>
<feature type="compositionally biased region" description="Acidic residues" evidence="4">
    <location>
        <begin position="644"/>
        <end position="659"/>
    </location>
</feature>
<evidence type="ECO:0000313" key="5">
    <source>
        <dbReference type="EMBL" id="PFX20092.1"/>
    </source>
</evidence>
<dbReference type="STRING" id="50429.A0A2B4RV39"/>
<dbReference type="GO" id="GO:0043565">
    <property type="term" value="F:sequence-specific DNA binding"/>
    <property type="evidence" value="ECO:0007669"/>
    <property type="project" value="TreeGrafter"/>
</dbReference>
<dbReference type="EMBL" id="LSMT01000331">
    <property type="protein sequence ID" value="PFX20092.1"/>
    <property type="molecule type" value="Genomic_DNA"/>
</dbReference>
<feature type="region of interest" description="Disordered" evidence="4">
    <location>
        <begin position="951"/>
        <end position="1011"/>
    </location>
</feature>
<keyword evidence="6" id="KW-1185">Reference proteome</keyword>
<dbReference type="Pfam" id="PF04931">
    <property type="entry name" value="DNA_pol_phi"/>
    <property type="match status" value="2"/>
</dbReference>
<dbReference type="GO" id="GO:0005730">
    <property type="term" value="C:nucleolus"/>
    <property type="evidence" value="ECO:0007669"/>
    <property type="project" value="InterPro"/>
</dbReference>
<evidence type="ECO:0000256" key="3">
    <source>
        <dbReference type="ARBA" id="ARBA00023242"/>
    </source>
</evidence>
<dbReference type="AlphaFoldDB" id="A0A2B4RV39"/>
<dbReference type="PANTHER" id="PTHR13213:SF2">
    <property type="entry name" value="MYB-BINDING PROTEIN 1A"/>
    <property type="match status" value="1"/>
</dbReference>
<dbReference type="InterPro" id="IPR016024">
    <property type="entry name" value="ARM-type_fold"/>
</dbReference>
<evidence type="ECO:0000313" key="6">
    <source>
        <dbReference type="Proteomes" id="UP000225706"/>
    </source>
</evidence>
<comment type="caution">
    <text evidence="5">The sequence shown here is derived from an EMBL/GenBank/DDBJ whole genome shotgun (WGS) entry which is preliminary data.</text>
</comment>
<keyword evidence="3" id="KW-0539">Nucleus</keyword>
<dbReference type="GO" id="GO:0003723">
    <property type="term" value="F:RNA binding"/>
    <property type="evidence" value="ECO:0007669"/>
    <property type="project" value="TreeGrafter"/>
</dbReference>
<dbReference type="OrthoDB" id="342531at2759"/>
<proteinExistence type="inferred from homology"/>
<gene>
    <name evidence="5" type="primary">pol5</name>
    <name evidence="5" type="ORF">AWC38_SpisGene15489</name>
</gene>
<name>A0A2B4RV39_STYPI</name>
<protein>
    <submittedName>
        <fullName evidence="5">DNA polymerase V</fullName>
    </submittedName>
</protein>
<sequence>MPSENILSHFWELASTDETKRLKAASQLLDSLHEAQMHHEEKVEVEDNANDDDENLCCDELEYSVKRLVKGLASSRKGARQGFATVLTEVLSKFTSLSPERVLKLIGENLEISGSAISTEEKDRYIGQIFGMVSVLRSQCDHGKISTLDPNWLGLLISKVIELSKKKSYLQELCAKVIVDIFPLVSEDMFTNWVYPSVKEIVESGWVQATPETLLISLALQRSWGEHLDKKVMKVAWKSPLIADKQNYKQMYTVLQDSISSHPRVHCVWDEIFLAVLKNSSGDFQMFWNTVVEDGLFQSTHDRKFLGFQLVKKILPQLSEKEVSVVFGAHMMRSFINSLSSSQSYLHEAAKQLASSLPSIVNQSTDPGVSVLVLKQLLGRHGIMHFDKLTKTRTVDSLLGTLQGSGLQMFVAWLLNIFEKGVVQVSTESVSSIKSEESIRIAVLNQETLPPSVRQICEQRFVSALKDLSSSKEMKSFELHVIVQHAKDLLENGEYKVASDAWTEEAGKAFKKAVHNIEKIRKKRRKSGEIRHEDEVFELLFSHMVLNLFTEPDQAMDILKELKACYERQKTKYEEKNDEEPHWAEVLTEVLLSLLTKTSSLFRHVVDQVFVLLAPHLTQDALNMIIESLDPRKGINGENLEIVDESDVEEDDEEMEYDEEKAKESSSDEDLDDEAMMKLDGALAAVFKSQLQAIRDKNKNKDAMKIILHFKLRVLDIIEILIKKQASNPLILEVVIPLLNATWSALNSKDFRTLGEKAQALFQNKLCTAKELPPAPAINAKDVHKKLEDLIQKAMMALLTKTTIICVFDAEREYTSSSSAIHRIDKAIPEPSMFDALTVDVAKDSRKFHAHKKYRSFFTNDVELSKYLSCIMVMTKAAESNSDVKIKHLREILKLTTKFINELKHTEEVAVLLRADQLREGVTRIQDSALAKKSPDVKGVCHAILSNLSRSSTEEEKNLKNSRRKREANGHIKDETTTKDGETTTKDGGAESSSTEKEVKKKRKKKKIEHL</sequence>
<dbReference type="PANTHER" id="PTHR13213">
    <property type="entry name" value="MYB-BINDING PROTEIN 1A FAMILY MEMBER"/>
    <property type="match status" value="1"/>
</dbReference>
<evidence type="ECO:0000256" key="1">
    <source>
        <dbReference type="ARBA" id="ARBA00004123"/>
    </source>
</evidence>
<feature type="compositionally biased region" description="Basic residues" evidence="4">
    <location>
        <begin position="1000"/>
        <end position="1011"/>
    </location>
</feature>
<dbReference type="SUPFAM" id="SSF48371">
    <property type="entry name" value="ARM repeat"/>
    <property type="match status" value="1"/>
</dbReference>
<dbReference type="GO" id="GO:0003714">
    <property type="term" value="F:transcription corepressor activity"/>
    <property type="evidence" value="ECO:0007669"/>
    <property type="project" value="TreeGrafter"/>
</dbReference>